<dbReference type="PANTHER" id="PTHR33603">
    <property type="entry name" value="METHYLTRANSFERASE"/>
    <property type="match status" value="1"/>
</dbReference>
<dbReference type="Gene3D" id="3.40.1280.10">
    <property type="match status" value="1"/>
</dbReference>
<sequence>MGQKMPRWVAEGYQEYAGRMPRELRLDLRELASGDRGKGGNPARAREVEGQRLLQAVPKGARVIALDGGGRRIDTEALAGAMREWLQDGRDVALLIGGPDGLDDACLKAADQRWSLSPLTLPHMLVRVLVAEQLYRAWTLITGHPYHR</sequence>
<feature type="binding site" evidence="5">
    <location>
        <begin position="116"/>
        <end position="121"/>
    </location>
    <ligand>
        <name>S-adenosyl-L-methionine</name>
        <dbReference type="ChEBI" id="CHEBI:59789"/>
    </ligand>
</feature>
<dbReference type="PIRSF" id="PIRSF004505">
    <property type="entry name" value="MT_bac"/>
    <property type="match status" value="1"/>
</dbReference>
<dbReference type="SUPFAM" id="SSF75217">
    <property type="entry name" value="alpha/beta knot"/>
    <property type="match status" value="1"/>
</dbReference>
<dbReference type="NCBIfam" id="TIGR00246">
    <property type="entry name" value="tRNA_RlmH_YbeA"/>
    <property type="match status" value="1"/>
</dbReference>
<evidence type="ECO:0000256" key="5">
    <source>
        <dbReference type="HAMAP-Rule" id="MF_00658"/>
    </source>
</evidence>
<comment type="catalytic activity">
    <reaction evidence="5">
        <text>pseudouridine(1915) in 23S rRNA + S-adenosyl-L-methionine = N(3)-methylpseudouridine(1915) in 23S rRNA + S-adenosyl-L-homocysteine + H(+)</text>
        <dbReference type="Rhea" id="RHEA:42752"/>
        <dbReference type="Rhea" id="RHEA-COMP:10221"/>
        <dbReference type="Rhea" id="RHEA-COMP:10222"/>
        <dbReference type="ChEBI" id="CHEBI:15378"/>
        <dbReference type="ChEBI" id="CHEBI:57856"/>
        <dbReference type="ChEBI" id="CHEBI:59789"/>
        <dbReference type="ChEBI" id="CHEBI:65314"/>
        <dbReference type="ChEBI" id="CHEBI:74486"/>
        <dbReference type="EC" id="2.1.1.177"/>
    </reaction>
</comment>
<protein>
    <recommendedName>
        <fullName evidence="5">Ribosomal RNA large subunit methyltransferase H</fullName>
        <ecNumber evidence="5">2.1.1.177</ecNumber>
    </recommendedName>
    <alternativeName>
        <fullName evidence="5">23S rRNA (pseudouridine1915-N3)-methyltransferase</fullName>
    </alternativeName>
    <alternativeName>
        <fullName evidence="5">23S rRNA m3Psi1915 methyltransferase</fullName>
    </alternativeName>
    <alternativeName>
        <fullName evidence="5">rRNA (pseudouridine-N3-)-methyltransferase RlmH</fullName>
    </alternativeName>
</protein>
<dbReference type="AlphaFoldDB" id="A0A1H8SA21"/>
<dbReference type="PANTHER" id="PTHR33603:SF1">
    <property type="entry name" value="RIBOSOMAL RNA LARGE SUBUNIT METHYLTRANSFERASE H"/>
    <property type="match status" value="1"/>
</dbReference>
<keyword evidence="7" id="KW-1185">Reference proteome</keyword>
<keyword evidence="5" id="KW-0698">rRNA processing</keyword>
<dbReference type="HAMAP" id="MF_00658">
    <property type="entry name" value="23SrRNA_methyltr_H"/>
    <property type="match status" value="1"/>
</dbReference>
<evidence type="ECO:0000313" key="7">
    <source>
        <dbReference type="Proteomes" id="UP000199657"/>
    </source>
</evidence>
<dbReference type="CDD" id="cd18081">
    <property type="entry name" value="RlmH-like"/>
    <property type="match status" value="1"/>
</dbReference>
<dbReference type="GO" id="GO:0005737">
    <property type="term" value="C:cytoplasm"/>
    <property type="evidence" value="ECO:0007669"/>
    <property type="project" value="UniProtKB-SubCell"/>
</dbReference>
<dbReference type="InterPro" id="IPR003742">
    <property type="entry name" value="RlmH-like"/>
</dbReference>
<keyword evidence="3 5" id="KW-0949">S-adenosyl-L-methionine</keyword>
<dbReference type="EMBL" id="FOEG01000002">
    <property type="protein sequence ID" value="SEO75407.1"/>
    <property type="molecule type" value="Genomic_DNA"/>
</dbReference>
<evidence type="ECO:0000256" key="3">
    <source>
        <dbReference type="ARBA" id="ARBA00022691"/>
    </source>
</evidence>
<dbReference type="EC" id="2.1.1.177" evidence="5"/>
<evidence type="ECO:0000256" key="1">
    <source>
        <dbReference type="ARBA" id="ARBA00022603"/>
    </source>
</evidence>
<name>A0A1H8SA21_9GAMM</name>
<dbReference type="STRING" id="406100.SAMN04488052_102624"/>
<reference evidence="6 7" key="1">
    <citation type="submission" date="2016-10" db="EMBL/GenBank/DDBJ databases">
        <authorList>
            <person name="de Groot N.N."/>
        </authorList>
    </citation>
    <scope>NUCLEOTIDE SEQUENCE [LARGE SCALE GENOMIC DNA]</scope>
    <source>
        <strain evidence="6 7">CGMCC 1.6291</strain>
    </source>
</reference>
<organism evidence="6 7">
    <name type="scientific">Aquisalimonas asiatica</name>
    <dbReference type="NCBI Taxonomy" id="406100"/>
    <lineage>
        <taxon>Bacteria</taxon>
        <taxon>Pseudomonadati</taxon>
        <taxon>Pseudomonadota</taxon>
        <taxon>Gammaproteobacteria</taxon>
        <taxon>Chromatiales</taxon>
        <taxon>Ectothiorhodospiraceae</taxon>
        <taxon>Aquisalimonas</taxon>
    </lineage>
</organism>
<evidence type="ECO:0000256" key="2">
    <source>
        <dbReference type="ARBA" id="ARBA00022679"/>
    </source>
</evidence>
<comment type="subcellular location">
    <subcellularLocation>
        <location evidence="5">Cytoplasm</location>
    </subcellularLocation>
</comment>
<accession>A0A1H8SA21</accession>
<keyword evidence="2 5" id="KW-0808">Transferase</keyword>
<comment type="similarity">
    <text evidence="4 5">Belongs to the RNA methyltransferase RlmH family.</text>
</comment>
<gene>
    <name evidence="5" type="primary">rlmH</name>
    <name evidence="6" type="ORF">SAMN04488052_102624</name>
</gene>
<dbReference type="GO" id="GO:0070038">
    <property type="term" value="F:rRNA (pseudouridine-N3-)-methyltransferase activity"/>
    <property type="evidence" value="ECO:0007669"/>
    <property type="project" value="UniProtKB-UniRule"/>
</dbReference>
<keyword evidence="5" id="KW-0963">Cytoplasm</keyword>
<feature type="binding site" evidence="5">
    <location>
        <position position="66"/>
    </location>
    <ligand>
        <name>S-adenosyl-L-methionine</name>
        <dbReference type="ChEBI" id="CHEBI:59789"/>
    </ligand>
</feature>
<comment type="subunit">
    <text evidence="5">Homodimer.</text>
</comment>
<feature type="binding site" evidence="5">
    <location>
        <position position="97"/>
    </location>
    <ligand>
        <name>S-adenosyl-L-methionine</name>
        <dbReference type="ChEBI" id="CHEBI:59789"/>
    </ligand>
</feature>
<dbReference type="NCBIfam" id="NF000986">
    <property type="entry name" value="PRK00103.1-4"/>
    <property type="match status" value="1"/>
</dbReference>
<evidence type="ECO:0000313" key="6">
    <source>
        <dbReference type="EMBL" id="SEO75407.1"/>
    </source>
</evidence>
<dbReference type="InterPro" id="IPR029028">
    <property type="entry name" value="Alpha/beta_knot_MTases"/>
</dbReference>
<evidence type="ECO:0000256" key="4">
    <source>
        <dbReference type="ARBA" id="ARBA00038303"/>
    </source>
</evidence>
<proteinExistence type="inferred from homology"/>
<dbReference type="Pfam" id="PF02590">
    <property type="entry name" value="SPOUT_MTase"/>
    <property type="match status" value="1"/>
</dbReference>
<dbReference type="Proteomes" id="UP000199657">
    <property type="component" value="Unassembled WGS sequence"/>
</dbReference>
<keyword evidence="1 5" id="KW-0489">Methyltransferase</keyword>
<dbReference type="InterPro" id="IPR029026">
    <property type="entry name" value="tRNA_m1G_MTases_N"/>
</dbReference>
<comment type="function">
    <text evidence="5">Specifically methylates the pseudouridine at position 1915 (m3Psi1915) in 23S rRNA.</text>
</comment>